<dbReference type="HOGENOM" id="CLU_2657931_0_0_1"/>
<keyword evidence="2" id="KW-1185">Reference proteome</keyword>
<reference evidence="1" key="1">
    <citation type="journal article" date="2014" name="Genome Biol.">
        <title>Transcriptome and methylome profiling reveals relics of genome dominance in the mesopolyploid Brassica oleracea.</title>
        <authorList>
            <person name="Parkin I.A."/>
            <person name="Koh C."/>
            <person name="Tang H."/>
            <person name="Robinson S.J."/>
            <person name="Kagale S."/>
            <person name="Clarke W.E."/>
            <person name="Town C.D."/>
            <person name="Nixon J."/>
            <person name="Krishnakumar V."/>
            <person name="Bidwell S.L."/>
            <person name="Denoeud F."/>
            <person name="Belcram H."/>
            <person name="Links M.G."/>
            <person name="Just J."/>
            <person name="Clarke C."/>
            <person name="Bender T."/>
            <person name="Huebert T."/>
            <person name="Mason A.S."/>
            <person name="Pires J.C."/>
            <person name="Barker G."/>
            <person name="Moore J."/>
            <person name="Walley P.G."/>
            <person name="Manoli S."/>
            <person name="Batley J."/>
            <person name="Edwards D."/>
            <person name="Nelson M.N."/>
            <person name="Wang X."/>
            <person name="Paterson A.H."/>
            <person name="King G."/>
            <person name="Bancroft I."/>
            <person name="Chalhoub B."/>
            <person name="Sharpe A.G."/>
        </authorList>
    </citation>
    <scope>NUCLEOTIDE SEQUENCE [LARGE SCALE GENOMIC DNA]</scope>
    <source>
        <strain evidence="1">cv. TO1000</strain>
    </source>
</reference>
<name>A0A0D2ZW66_BRAOL</name>
<reference evidence="1" key="2">
    <citation type="submission" date="2015-06" db="UniProtKB">
        <authorList>
            <consortium name="EnsemblPlants"/>
        </authorList>
    </citation>
    <scope>IDENTIFICATION</scope>
</reference>
<dbReference type="Gramene" id="Bo02494s010.1">
    <property type="protein sequence ID" value="Bo02494s010.1"/>
    <property type="gene ID" value="Bo02494s010"/>
</dbReference>
<protein>
    <submittedName>
        <fullName evidence="1">Uncharacterized protein</fullName>
    </submittedName>
</protein>
<sequence>MRRRASSKLSREATFRLKPLLRRERSQHGAVILLRVRDLFLIRLRRKGLVQRVLLRGGRRSSSPIASSFPTTRRPP</sequence>
<organism evidence="1 2">
    <name type="scientific">Brassica oleracea var. oleracea</name>
    <dbReference type="NCBI Taxonomy" id="109376"/>
    <lineage>
        <taxon>Eukaryota</taxon>
        <taxon>Viridiplantae</taxon>
        <taxon>Streptophyta</taxon>
        <taxon>Embryophyta</taxon>
        <taxon>Tracheophyta</taxon>
        <taxon>Spermatophyta</taxon>
        <taxon>Magnoliopsida</taxon>
        <taxon>eudicotyledons</taxon>
        <taxon>Gunneridae</taxon>
        <taxon>Pentapetalae</taxon>
        <taxon>rosids</taxon>
        <taxon>malvids</taxon>
        <taxon>Brassicales</taxon>
        <taxon>Brassicaceae</taxon>
        <taxon>Brassiceae</taxon>
        <taxon>Brassica</taxon>
    </lineage>
</organism>
<evidence type="ECO:0000313" key="2">
    <source>
        <dbReference type="Proteomes" id="UP000032141"/>
    </source>
</evidence>
<accession>A0A0D2ZW66</accession>
<dbReference type="Proteomes" id="UP000032141">
    <property type="component" value="Unassembled WGS sequence"/>
</dbReference>
<dbReference type="AlphaFoldDB" id="A0A0D2ZW66"/>
<dbReference type="EnsemblPlants" id="Bo02494s010.1">
    <property type="protein sequence ID" value="Bo02494s010.1"/>
    <property type="gene ID" value="Bo02494s010"/>
</dbReference>
<evidence type="ECO:0000313" key="1">
    <source>
        <dbReference type="EnsemblPlants" id="Bo02494s010.1"/>
    </source>
</evidence>
<proteinExistence type="predicted"/>